<protein>
    <submittedName>
        <fullName evidence="1">Unnamed protein product</fullName>
    </submittedName>
</protein>
<dbReference type="EMBL" id="BSXV01002437">
    <property type="protein sequence ID" value="GME95738.1"/>
    <property type="molecule type" value="Genomic_DNA"/>
</dbReference>
<evidence type="ECO:0000313" key="2">
    <source>
        <dbReference type="Proteomes" id="UP001165101"/>
    </source>
</evidence>
<accession>A0ACB5TVF1</accession>
<keyword evidence="2" id="KW-1185">Reference proteome</keyword>
<reference evidence="1" key="1">
    <citation type="submission" date="2023-04" db="EMBL/GenBank/DDBJ databases">
        <title>Candida boidinii NBRC 1967.</title>
        <authorList>
            <person name="Ichikawa N."/>
            <person name="Sato H."/>
            <person name="Tonouchi N."/>
        </authorList>
    </citation>
    <scope>NUCLEOTIDE SEQUENCE</scope>
    <source>
        <strain evidence="1">NBRC 1967</strain>
    </source>
</reference>
<gene>
    <name evidence="1" type="ORF">Cboi01_000402800</name>
</gene>
<name>A0ACB5TVF1_CANBO</name>
<proteinExistence type="predicted"/>
<organism evidence="1 2">
    <name type="scientific">Candida boidinii</name>
    <name type="common">Yeast</name>
    <dbReference type="NCBI Taxonomy" id="5477"/>
    <lineage>
        <taxon>Eukaryota</taxon>
        <taxon>Fungi</taxon>
        <taxon>Dikarya</taxon>
        <taxon>Ascomycota</taxon>
        <taxon>Saccharomycotina</taxon>
        <taxon>Pichiomycetes</taxon>
        <taxon>Pichiales</taxon>
        <taxon>Pichiaceae</taxon>
        <taxon>Ogataea</taxon>
        <taxon>Ogataea/Candida clade</taxon>
    </lineage>
</organism>
<sequence>MLQQQKPHQQTKEKKIKCSGDKPSCNNCITAKRQDDCQYPFKDRKIIILESQLSKLTEKIESLENFILKNDKLNEMVILKNNEKLNHTRLNKNNITNNNNNNNQSDQDDSDESIENQIDYSKLNSYESKLESALSLSFGDSEDSNKHEYNNHSNNLLNGLYSHRIEDSLFINNSNNTIVFKLPEKCFTLKLLGYCFDLFRDSHYLFEENDIRMNIDLLYKNLKFNSSQDLCQIFVALAIGEQIFFSEKSHYIKTSKLNNILDDDKRSNSKLMLKTPGLKFFLIAVKLFNINIETPNLSNIQTALLLAYYNQSLNRITTSYNYFGIAIRWALSIGLHLNTNFLKIDSIEKFKRKKLWWTTFALDSFATSRVRLPSHINFDQTDVDLLDENDEALWKGSTSLADQVLLLKFTDKIYNSVYSSTTRNLFDSINNPKDCDNLIQNNINNNINSKLVNSNGQTLPHQHQLQQSQQPQQQQLQNPQQPLQQHQNQGIQQSQQTQIQQLQQQQQQPLLRKSKILPHDLITNTVELLDMLENHCELYLKQKFINLEKQIELNDTKKIDKHLIHTYLKFNQFIITSCRPLTLSAFKR</sequence>
<comment type="caution">
    <text evidence="1">The sequence shown here is derived from an EMBL/GenBank/DDBJ whole genome shotgun (WGS) entry which is preliminary data.</text>
</comment>
<evidence type="ECO:0000313" key="1">
    <source>
        <dbReference type="EMBL" id="GME95738.1"/>
    </source>
</evidence>
<dbReference type="Proteomes" id="UP001165101">
    <property type="component" value="Unassembled WGS sequence"/>
</dbReference>